<feature type="region of interest" description="Disordered" evidence="1">
    <location>
        <begin position="137"/>
        <end position="239"/>
    </location>
</feature>
<accession>A0AAJ5BZA0</accession>
<dbReference type="KEGG" id="smiz:4412673_01008"/>
<evidence type="ECO:0000259" key="3">
    <source>
        <dbReference type="Pfam" id="PF14470"/>
    </source>
</evidence>
<dbReference type="Proteomes" id="UP000215355">
    <property type="component" value="Chromosome 1"/>
</dbReference>
<dbReference type="InterPro" id="IPR039519">
    <property type="entry name" value="YokE-like_PH"/>
</dbReference>
<sequence>MENYQIDKFVQDGQDPKVVEKIHGKILDMLTPGESINYIALQKKPAVNLLPDSITLSNRRIFLCEFTKLGLATNFEIFPWKDIKDIAFKEEIFGSKVTVIPFTGENLTIDYIPKIQARKLYQLIKDALANLQNQKNEAKENPSAFTSKPAYSNPVASPEEKVEPIKPAEPVKPFEAEKPVELPKFEERPSLNSMFAQQNQQAQAPKTEPQNYHQPSSFNAPTPPDPAASPEVNKVEEDDEITLKLKKLKSLYDKQLITQAEYETKKAEVLSQL</sequence>
<evidence type="ECO:0000259" key="2">
    <source>
        <dbReference type="Pfam" id="PF09851"/>
    </source>
</evidence>
<proteinExistence type="predicted"/>
<dbReference type="Pfam" id="PF09851">
    <property type="entry name" value="SHOCT"/>
    <property type="match status" value="1"/>
</dbReference>
<evidence type="ECO:0000256" key="1">
    <source>
        <dbReference type="SAM" id="MobiDB-lite"/>
    </source>
</evidence>
<dbReference type="EMBL" id="LT906468">
    <property type="protein sequence ID" value="SNV44867.1"/>
    <property type="molecule type" value="Genomic_DNA"/>
</dbReference>
<feature type="domain" description="SHOCT" evidence="2">
    <location>
        <begin position="244"/>
        <end position="270"/>
    </location>
</feature>
<feature type="compositionally biased region" description="Basic and acidic residues" evidence="1">
    <location>
        <begin position="172"/>
        <end position="189"/>
    </location>
</feature>
<dbReference type="AlphaFoldDB" id="A0AAJ5BZA0"/>
<gene>
    <name evidence="4" type="ORF">SAMEA4412673_01008</name>
</gene>
<feature type="compositionally biased region" description="Polar residues" evidence="1">
    <location>
        <begin position="190"/>
        <end position="220"/>
    </location>
</feature>
<dbReference type="RefSeq" id="WP_093098909.1">
    <property type="nucleotide sequence ID" value="NZ_FNGK01000003.1"/>
</dbReference>
<dbReference type="Pfam" id="PF14470">
    <property type="entry name" value="bPH_3"/>
    <property type="match status" value="1"/>
</dbReference>
<protein>
    <recommendedName>
        <fullName evidence="6">Short C-terminal domain-containing protein</fullName>
    </recommendedName>
</protein>
<name>A0AAJ5BZA0_9SPHI</name>
<reference evidence="4 5" key="1">
    <citation type="submission" date="2017-06" db="EMBL/GenBank/DDBJ databases">
        <authorList>
            <consortium name="Pathogen Informatics"/>
        </authorList>
    </citation>
    <scope>NUCLEOTIDE SEQUENCE [LARGE SCALE GENOMIC DNA]</scope>
    <source>
        <strain evidence="4 5">NCTC12149</strain>
    </source>
</reference>
<organism evidence="4 5">
    <name type="scientific">Sphingobacterium mizutaii</name>
    <dbReference type="NCBI Taxonomy" id="1010"/>
    <lineage>
        <taxon>Bacteria</taxon>
        <taxon>Pseudomonadati</taxon>
        <taxon>Bacteroidota</taxon>
        <taxon>Sphingobacteriia</taxon>
        <taxon>Sphingobacteriales</taxon>
        <taxon>Sphingobacteriaceae</taxon>
        <taxon>Sphingobacterium</taxon>
    </lineage>
</organism>
<evidence type="ECO:0000313" key="4">
    <source>
        <dbReference type="EMBL" id="SNV44867.1"/>
    </source>
</evidence>
<evidence type="ECO:0000313" key="5">
    <source>
        <dbReference type="Proteomes" id="UP000215355"/>
    </source>
</evidence>
<feature type="domain" description="YokE-like PH" evidence="3">
    <location>
        <begin position="30"/>
        <end position="125"/>
    </location>
</feature>
<dbReference type="InterPro" id="IPR018649">
    <property type="entry name" value="SHOCT"/>
</dbReference>
<evidence type="ECO:0008006" key="6">
    <source>
        <dbReference type="Google" id="ProtNLM"/>
    </source>
</evidence>